<keyword evidence="8 9" id="KW-0472">Membrane</keyword>
<keyword evidence="5" id="KW-0598">Phosphotransferase system</keyword>
<feature type="transmembrane region" description="Helical" evidence="9">
    <location>
        <begin position="174"/>
        <end position="192"/>
    </location>
</feature>
<dbReference type="AlphaFoldDB" id="A0A7C4TDX0"/>
<feature type="transmembrane region" description="Helical" evidence="9">
    <location>
        <begin position="136"/>
        <end position="162"/>
    </location>
</feature>
<feature type="transmembrane region" description="Helical" evidence="9">
    <location>
        <begin position="93"/>
        <end position="115"/>
    </location>
</feature>
<keyword evidence="7 9" id="KW-1133">Transmembrane helix</keyword>
<accession>A0A7C4TDX0</accession>
<dbReference type="GO" id="GO:0009401">
    <property type="term" value="P:phosphoenolpyruvate-dependent sugar phosphotransferase system"/>
    <property type="evidence" value="ECO:0007669"/>
    <property type="project" value="UniProtKB-KW"/>
</dbReference>
<evidence type="ECO:0000256" key="8">
    <source>
        <dbReference type="ARBA" id="ARBA00023136"/>
    </source>
</evidence>
<keyword evidence="2" id="KW-0813">Transport</keyword>
<evidence type="ECO:0000256" key="2">
    <source>
        <dbReference type="ARBA" id="ARBA00022448"/>
    </source>
</evidence>
<evidence type="ECO:0000256" key="4">
    <source>
        <dbReference type="ARBA" id="ARBA00022597"/>
    </source>
</evidence>
<comment type="subcellular location">
    <subcellularLocation>
        <location evidence="1">Cell membrane</location>
        <topology evidence="1">Multi-pass membrane protein</topology>
    </subcellularLocation>
</comment>
<evidence type="ECO:0000256" key="1">
    <source>
        <dbReference type="ARBA" id="ARBA00004651"/>
    </source>
</evidence>
<comment type="caution">
    <text evidence="10">The sequence shown here is derived from an EMBL/GenBank/DDBJ whole genome shotgun (WGS) entry which is preliminary data.</text>
</comment>
<dbReference type="EMBL" id="DTGZ01000109">
    <property type="protein sequence ID" value="HGV97862.1"/>
    <property type="molecule type" value="Genomic_DNA"/>
</dbReference>
<organism evidence="10">
    <name type="scientific">candidate division WOR-3 bacterium</name>
    <dbReference type="NCBI Taxonomy" id="2052148"/>
    <lineage>
        <taxon>Bacteria</taxon>
        <taxon>Bacteria division WOR-3</taxon>
    </lineage>
</organism>
<evidence type="ECO:0000256" key="7">
    <source>
        <dbReference type="ARBA" id="ARBA00022989"/>
    </source>
</evidence>
<evidence type="ECO:0000256" key="6">
    <source>
        <dbReference type="ARBA" id="ARBA00022692"/>
    </source>
</evidence>
<evidence type="ECO:0000256" key="9">
    <source>
        <dbReference type="SAM" id="Phobius"/>
    </source>
</evidence>
<dbReference type="GO" id="GO:0005886">
    <property type="term" value="C:plasma membrane"/>
    <property type="evidence" value="ECO:0007669"/>
    <property type="project" value="UniProtKB-SubCell"/>
</dbReference>
<dbReference type="Pfam" id="PF03609">
    <property type="entry name" value="EII-Sor"/>
    <property type="match status" value="1"/>
</dbReference>
<evidence type="ECO:0008006" key="11">
    <source>
        <dbReference type="Google" id="ProtNLM"/>
    </source>
</evidence>
<keyword evidence="6 9" id="KW-0812">Transmembrane</keyword>
<keyword evidence="4" id="KW-0762">Sugar transport</keyword>
<feature type="transmembrane region" description="Helical" evidence="9">
    <location>
        <begin position="45"/>
        <end position="63"/>
    </location>
</feature>
<sequence length="213" mass="23142">MTVLLLTILGALILLDKYAIGEFGISQPIITGTILGAIFGDIKTGIFLGSAFQLIFLAGLPIGRDIPPDGQGGGLVGCGAYFILLNSNPQKTALLISLILGLCASLYGTILEIWVRQQNEKLFHRFMRNEKNLIGCHLLGIVNSFLRGIIFLLPLFLLASSIHTKFDLSFRIEILTALIVGMGMANGLFLFIAKKNLFYYLLGLVCGLVLLVL</sequence>
<evidence type="ECO:0000256" key="3">
    <source>
        <dbReference type="ARBA" id="ARBA00022475"/>
    </source>
</evidence>
<dbReference type="InterPro" id="IPR004700">
    <property type="entry name" value="PTS_IIC_man"/>
</dbReference>
<gene>
    <name evidence="10" type="ORF">ENV60_06160</name>
</gene>
<proteinExistence type="predicted"/>
<feature type="transmembrane region" description="Helical" evidence="9">
    <location>
        <begin position="197"/>
        <end position="212"/>
    </location>
</feature>
<evidence type="ECO:0000256" key="5">
    <source>
        <dbReference type="ARBA" id="ARBA00022683"/>
    </source>
</evidence>
<protein>
    <recommendedName>
        <fullName evidence="11">PTS sugar transporter subunit IIC</fullName>
    </recommendedName>
</protein>
<keyword evidence="3" id="KW-1003">Cell membrane</keyword>
<evidence type="ECO:0000313" key="10">
    <source>
        <dbReference type="EMBL" id="HGV97862.1"/>
    </source>
</evidence>
<reference evidence="10" key="1">
    <citation type="journal article" date="2020" name="mSystems">
        <title>Genome- and Community-Level Interaction Insights into Carbon Utilization and Element Cycling Functions of Hydrothermarchaeota in Hydrothermal Sediment.</title>
        <authorList>
            <person name="Zhou Z."/>
            <person name="Liu Y."/>
            <person name="Xu W."/>
            <person name="Pan J."/>
            <person name="Luo Z.H."/>
            <person name="Li M."/>
        </authorList>
    </citation>
    <scope>NUCLEOTIDE SEQUENCE [LARGE SCALE GENOMIC DNA]</scope>
    <source>
        <strain evidence="10">SpSt-774</strain>
    </source>
</reference>
<name>A0A7C4TDX0_UNCW3</name>